<name>A0AAE3T9Y1_9RHOB</name>
<sequence>MIRFLLIPLIFLSLPAAARAQAEITDRLRDEGLQPTEAYLAGLEAPDATERFALGAVRFLRGIEKTLQTRWLLGMNAARTELPVLRLPVPANPDPQPFTGDAIDALVVDLIADLDAARAPLLTIGDEDAVSLPVSLDALWFDINLNGTRDDGEGLMNVAGRALTGRGMGGDTGAQVVFDTADAAWLAAYTHFLSAFGEIVLAFDPAGQIARVVEASREMDALAADTPYQNAMDMQFGQQVDRIAMIYFALQQQPDAAHTMAAREHLLQMIAQNRVFWARVAAETDDRGEWVPNDMQSQALGLRVPEGTGARWQAVLDDAEALLNGEKLIPFWRLRSGAGLNLKRMFEDPVPVDLAEWIHGIGLMRYAEEGPRVAPDSWLDFERLMRGQSLLYVVFLN</sequence>
<protein>
    <submittedName>
        <fullName evidence="2">Uncharacterized protein</fullName>
    </submittedName>
</protein>
<comment type="caution">
    <text evidence="2">The sequence shown here is derived from an EMBL/GenBank/DDBJ whole genome shotgun (WGS) entry which is preliminary data.</text>
</comment>
<accession>A0AAE3T9Y1</accession>
<dbReference type="RefSeq" id="WP_275568419.1">
    <property type="nucleotide sequence ID" value="NZ_JARGYC010000046.1"/>
</dbReference>
<proteinExistence type="predicted"/>
<reference evidence="2" key="1">
    <citation type="submission" date="2023-03" db="EMBL/GenBank/DDBJ databases">
        <title>Multiphase analysis and comparison of six strains from genera Psychromarinibacter, Lutimaribacter, and Maritimibacter, including a novel species: Psychromarinibacter sediminicola sp. nov.</title>
        <authorList>
            <person name="Wang Y.-H."/>
            <person name="Ye M.-Q."/>
            <person name="Du Z.-J."/>
        </authorList>
    </citation>
    <scope>NUCLEOTIDE SEQUENCE</scope>
    <source>
        <strain evidence="2">C21-152</strain>
    </source>
</reference>
<dbReference type="AlphaFoldDB" id="A0AAE3T9Y1"/>
<evidence type="ECO:0000256" key="1">
    <source>
        <dbReference type="SAM" id="SignalP"/>
    </source>
</evidence>
<evidence type="ECO:0000313" key="3">
    <source>
        <dbReference type="Proteomes" id="UP001220964"/>
    </source>
</evidence>
<feature type="chain" id="PRO_5042269830" evidence="1">
    <location>
        <begin position="21"/>
        <end position="397"/>
    </location>
</feature>
<keyword evidence="1" id="KW-0732">Signal</keyword>
<feature type="signal peptide" evidence="1">
    <location>
        <begin position="1"/>
        <end position="20"/>
    </location>
</feature>
<dbReference type="EMBL" id="JARGYC010000046">
    <property type="protein sequence ID" value="MDF0602288.1"/>
    <property type="molecule type" value="Genomic_DNA"/>
</dbReference>
<gene>
    <name evidence="2" type="ORF">P1J78_16225</name>
</gene>
<evidence type="ECO:0000313" key="2">
    <source>
        <dbReference type="EMBL" id="MDF0602288.1"/>
    </source>
</evidence>
<organism evidence="2 3">
    <name type="scientific">Psychromarinibacter sediminicola</name>
    <dbReference type="NCBI Taxonomy" id="3033385"/>
    <lineage>
        <taxon>Bacteria</taxon>
        <taxon>Pseudomonadati</taxon>
        <taxon>Pseudomonadota</taxon>
        <taxon>Alphaproteobacteria</taxon>
        <taxon>Rhodobacterales</taxon>
        <taxon>Paracoccaceae</taxon>
        <taxon>Psychromarinibacter</taxon>
    </lineage>
</organism>
<keyword evidence="3" id="KW-1185">Reference proteome</keyword>
<dbReference type="Proteomes" id="UP001220964">
    <property type="component" value="Unassembled WGS sequence"/>
</dbReference>